<dbReference type="InterPro" id="IPR011764">
    <property type="entry name" value="Biotin_carboxylation_dom"/>
</dbReference>
<evidence type="ECO:0000256" key="4">
    <source>
        <dbReference type="ARBA" id="ARBA00022840"/>
    </source>
</evidence>
<dbReference type="PROSITE" id="PS00867">
    <property type="entry name" value="CPSASE_2"/>
    <property type="match status" value="1"/>
</dbReference>
<dbReference type="Pfam" id="PF00289">
    <property type="entry name" value="Biotin_carb_N"/>
    <property type="match status" value="1"/>
</dbReference>
<dbReference type="InterPro" id="IPR050856">
    <property type="entry name" value="Biotin_carboxylase_complex"/>
</dbReference>
<comment type="cofactor">
    <cofactor evidence="1">
        <name>biotin</name>
        <dbReference type="ChEBI" id="CHEBI:57586"/>
    </cofactor>
</comment>
<dbReference type="PROSITE" id="PS50975">
    <property type="entry name" value="ATP_GRASP"/>
    <property type="match status" value="1"/>
</dbReference>
<sequence length="691" mass="72091">MPTTIHTLLIANRGEIALRIIRTARRLGLRTVAVYSDADRGAPHTRAADVAVRLDAAPSAATNTASYLSVPALLAAAKETGADAVHPGYGFLSEQSDFARAVVGAGLTWVGPPPEAMDAMGRKDTARKIAEAAGVPVLTEIPLHRPQGAERYAGPGNLTFPLLVKAAAGGGGKGMRIVRGQDELESSIAAARREAAAAFGDDTVLLERYVERGRHVEVQVLADEHGNVLHLHERDCSAQRRHQKVLEEAPAPDLDPALRAHLHAWAVDLAREVGYTGVGTAEFLVEVGSDPGGAWFLEMNTRLQVEHPVTEEVITVRGERIDLVEQQLRVASGKELGFTQDDVAVVGHAIEARLYAEDAYGGFLPQAGTATRVRWPDSTGPAAGASTSATVRVEAGIEDGTVVPAAYDPMIGKIIATGPDRETARRGLVDALDATAIGGLVTNTGFVRALADSDAFRDGDVHTAWLDTHPMPAPDPTPALVAVAWSVAAAAVPDGGDGWRLGGPPADTWVELDDAVLRVSTARGEVRREGEPPTSCRSVGGAVGDGLLELGGTTARFAVDVGPRSVEVSTRGHTFRFVRPGASSVGAAELSDGVVLAAMPGVLARVEVRDGATVTVGQPLGVLEAMKMEVALMAPADGVVRVRAAAGEQVAARQVLFEVEPADAGEVEAAQADAEHAEAGQADAEQEATDV</sequence>
<evidence type="ECO:0000259" key="8">
    <source>
        <dbReference type="PROSITE" id="PS50968"/>
    </source>
</evidence>
<evidence type="ECO:0000313" key="12">
    <source>
        <dbReference type="Proteomes" id="UP001500843"/>
    </source>
</evidence>
<evidence type="ECO:0000259" key="9">
    <source>
        <dbReference type="PROSITE" id="PS50975"/>
    </source>
</evidence>
<dbReference type="Pfam" id="PF02785">
    <property type="entry name" value="Biotin_carb_C"/>
    <property type="match status" value="1"/>
</dbReference>
<dbReference type="PROSITE" id="PS00188">
    <property type="entry name" value="BIOTIN"/>
    <property type="match status" value="1"/>
</dbReference>
<feature type="region of interest" description="Disordered" evidence="7">
    <location>
        <begin position="666"/>
        <end position="691"/>
    </location>
</feature>
<dbReference type="InterPro" id="IPR016185">
    <property type="entry name" value="PreATP-grasp_dom_sf"/>
</dbReference>
<dbReference type="EMBL" id="BAABHM010000041">
    <property type="protein sequence ID" value="GAA4725960.1"/>
    <property type="molecule type" value="Genomic_DNA"/>
</dbReference>
<protein>
    <submittedName>
        <fullName evidence="11">Acetyl/propionyl/methylcrotonyl-CoA carboxylase subunit alpha</fullName>
    </submittedName>
</protein>
<dbReference type="PANTHER" id="PTHR18866:SF126">
    <property type="entry name" value="BIOTIN CARBOXYLASE"/>
    <property type="match status" value="1"/>
</dbReference>
<keyword evidence="4 6" id="KW-0067">ATP-binding</keyword>
<dbReference type="InterPro" id="IPR011053">
    <property type="entry name" value="Single_hybrid_motif"/>
</dbReference>
<evidence type="ECO:0000256" key="6">
    <source>
        <dbReference type="PROSITE-ProRule" id="PRU00409"/>
    </source>
</evidence>
<dbReference type="Proteomes" id="UP001500843">
    <property type="component" value="Unassembled WGS sequence"/>
</dbReference>
<dbReference type="SUPFAM" id="SSF51246">
    <property type="entry name" value="Rudiment single hybrid motif"/>
    <property type="match status" value="1"/>
</dbReference>
<dbReference type="InterPro" id="IPR000089">
    <property type="entry name" value="Biotin_lipoyl"/>
</dbReference>
<dbReference type="PROSITE" id="PS50979">
    <property type="entry name" value="BC"/>
    <property type="match status" value="1"/>
</dbReference>
<evidence type="ECO:0000259" key="10">
    <source>
        <dbReference type="PROSITE" id="PS50979"/>
    </source>
</evidence>
<dbReference type="Pfam" id="PF02786">
    <property type="entry name" value="CPSase_L_D2"/>
    <property type="match status" value="1"/>
</dbReference>
<dbReference type="InterPro" id="IPR005479">
    <property type="entry name" value="CPAse_ATP-bd"/>
</dbReference>
<keyword evidence="5" id="KW-0092">Biotin</keyword>
<dbReference type="PROSITE" id="PS50968">
    <property type="entry name" value="BIOTINYL_LIPOYL"/>
    <property type="match status" value="1"/>
</dbReference>
<dbReference type="InterPro" id="IPR005481">
    <property type="entry name" value="BC-like_N"/>
</dbReference>
<dbReference type="PROSITE" id="PS00866">
    <property type="entry name" value="CPSASE_1"/>
    <property type="match status" value="1"/>
</dbReference>
<comment type="caution">
    <text evidence="11">The sequence shown here is derived from an EMBL/GenBank/DDBJ whole genome shotgun (WGS) entry which is preliminary data.</text>
</comment>
<dbReference type="InterPro" id="IPR001882">
    <property type="entry name" value="Biotin_BS"/>
</dbReference>
<feature type="domain" description="ATP-grasp" evidence="9">
    <location>
        <begin position="127"/>
        <end position="332"/>
    </location>
</feature>
<evidence type="ECO:0000256" key="5">
    <source>
        <dbReference type="ARBA" id="ARBA00023267"/>
    </source>
</evidence>
<reference evidence="12" key="1">
    <citation type="journal article" date="2019" name="Int. J. Syst. Evol. Microbiol.">
        <title>The Global Catalogue of Microorganisms (GCM) 10K type strain sequencing project: providing services to taxonomists for standard genome sequencing and annotation.</title>
        <authorList>
            <consortium name="The Broad Institute Genomics Platform"/>
            <consortium name="The Broad Institute Genome Sequencing Center for Infectious Disease"/>
            <person name="Wu L."/>
            <person name="Ma J."/>
        </authorList>
    </citation>
    <scope>NUCLEOTIDE SEQUENCE [LARGE SCALE GENOMIC DNA]</scope>
    <source>
        <strain evidence="12">JCM 17975</strain>
    </source>
</reference>
<organism evidence="11 12">
    <name type="scientific">Promicromonospora umidemergens</name>
    <dbReference type="NCBI Taxonomy" id="629679"/>
    <lineage>
        <taxon>Bacteria</taxon>
        <taxon>Bacillati</taxon>
        <taxon>Actinomycetota</taxon>
        <taxon>Actinomycetes</taxon>
        <taxon>Micrococcales</taxon>
        <taxon>Promicromonosporaceae</taxon>
        <taxon>Promicromonospora</taxon>
    </lineage>
</organism>
<dbReference type="RefSeq" id="WP_253877895.1">
    <property type="nucleotide sequence ID" value="NZ_BAABHM010000041.1"/>
</dbReference>
<feature type="domain" description="Biotin carboxylation" evidence="10">
    <location>
        <begin position="4"/>
        <end position="471"/>
    </location>
</feature>
<keyword evidence="12" id="KW-1185">Reference proteome</keyword>
<gene>
    <name evidence="11" type="ORF">GCM10023198_58830</name>
</gene>
<dbReference type="Gene3D" id="2.40.50.100">
    <property type="match status" value="1"/>
</dbReference>
<evidence type="ECO:0000313" key="11">
    <source>
        <dbReference type="EMBL" id="GAA4725960.1"/>
    </source>
</evidence>
<dbReference type="InterPro" id="IPR011054">
    <property type="entry name" value="Rudment_hybrid_motif"/>
</dbReference>
<dbReference type="PANTHER" id="PTHR18866">
    <property type="entry name" value="CARBOXYLASE:PYRUVATE/ACETYL-COA/PROPIONYL-COA CARBOXYLASE"/>
    <property type="match status" value="1"/>
</dbReference>
<proteinExistence type="predicted"/>
<keyword evidence="2" id="KW-0436">Ligase</keyword>
<dbReference type="Gene3D" id="3.30.470.20">
    <property type="entry name" value="ATP-grasp fold, B domain"/>
    <property type="match status" value="1"/>
</dbReference>
<dbReference type="SMART" id="SM00878">
    <property type="entry name" value="Biotin_carb_C"/>
    <property type="match status" value="1"/>
</dbReference>
<dbReference type="Pfam" id="PF00364">
    <property type="entry name" value="Biotin_lipoyl"/>
    <property type="match status" value="1"/>
</dbReference>
<dbReference type="SUPFAM" id="SSF52440">
    <property type="entry name" value="PreATP-grasp domain"/>
    <property type="match status" value="1"/>
</dbReference>
<dbReference type="SUPFAM" id="SSF56059">
    <property type="entry name" value="Glutathione synthetase ATP-binding domain-like"/>
    <property type="match status" value="1"/>
</dbReference>
<dbReference type="SUPFAM" id="SSF51230">
    <property type="entry name" value="Single hybrid motif"/>
    <property type="match status" value="1"/>
</dbReference>
<keyword evidence="3 6" id="KW-0547">Nucleotide-binding</keyword>
<accession>A0ABP8YBI5</accession>
<evidence type="ECO:0000256" key="3">
    <source>
        <dbReference type="ARBA" id="ARBA00022741"/>
    </source>
</evidence>
<feature type="domain" description="Lipoyl-binding" evidence="8">
    <location>
        <begin position="585"/>
        <end position="660"/>
    </location>
</feature>
<dbReference type="CDD" id="cd06850">
    <property type="entry name" value="biotinyl_domain"/>
    <property type="match status" value="1"/>
</dbReference>
<dbReference type="InterPro" id="IPR005482">
    <property type="entry name" value="Biotin_COase_C"/>
</dbReference>
<evidence type="ECO:0000256" key="1">
    <source>
        <dbReference type="ARBA" id="ARBA00001953"/>
    </source>
</evidence>
<evidence type="ECO:0000256" key="7">
    <source>
        <dbReference type="SAM" id="MobiDB-lite"/>
    </source>
</evidence>
<dbReference type="InterPro" id="IPR011761">
    <property type="entry name" value="ATP-grasp"/>
</dbReference>
<name>A0ABP8YBI5_9MICO</name>
<evidence type="ECO:0000256" key="2">
    <source>
        <dbReference type="ARBA" id="ARBA00022598"/>
    </source>
</evidence>